<proteinExistence type="predicted"/>
<dbReference type="SMART" id="SM00546">
    <property type="entry name" value="CUE"/>
    <property type="match status" value="1"/>
</dbReference>
<name>A0A553PLQ5_TIGCA</name>
<feature type="region of interest" description="Disordered" evidence="1">
    <location>
        <begin position="69"/>
        <end position="102"/>
    </location>
</feature>
<dbReference type="GO" id="GO:0043130">
    <property type="term" value="F:ubiquitin binding"/>
    <property type="evidence" value="ECO:0007669"/>
    <property type="project" value="InterPro"/>
</dbReference>
<dbReference type="EMBL" id="VCGU01000003">
    <property type="protein sequence ID" value="TRY78605.1"/>
    <property type="molecule type" value="Genomic_DNA"/>
</dbReference>
<evidence type="ECO:0000313" key="4">
    <source>
        <dbReference type="Proteomes" id="UP000318571"/>
    </source>
</evidence>
<feature type="compositionally biased region" description="Low complexity" evidence="1">
    <location>
        <begin position="1"/>
        <end position="14"/>
    </location>
</feature>
<feature type="compositionally biased region" description="Basic and acidic residues" evidence="1">
    <location>
        <begin position="304"/>
        <end position="315"/>
    </location>
</feature>
<dbReference type="OrthoDB" id="5794653at2759"/>
<organism evidence="3 4">
    <name type="scientific">Tigriopus californicus</name>
    <name type="common">Marine copepod</name>
    <dbReference type="NCBI Taxonomy" id="6832"/>
    <lineage>
        <taxon>Eukaryota</taxon>
        <taxon>Metazoa</taxon>
        <taxon>Ecdysozoa</taxon>
        <taxon>Arthropoda</taxon>
        <taxon>Crustacea</taxon>
        <taxon>Multicrustacea</taxon>
        <taxon>Hexanauplia</taxon>
        <taxon>Copepoda</taxon>
        <taxon>Harpacticoida</taxon>
        <taxon>Harpacticidae</taxon>
        <taxon>Tigriopus</taxon>
    </lineage>
</organism>
<feature type="compositionally biased region" description="Basic and acidic residues" evidence="1">
    <location>
        <begin position="181"/>
        <end position="190"/>
    </location>
</feature>
<dbReference type="InterPro" id="IPR009060">
    <property type="entry name" value="UBA-like_sf"/>
</dbReference>
<feature type="region of interest" description="Disordered" evidence="1">
    <location>
        <begin position="1"/>
        <end position="21"/>
    </location>
</feature>
<reference evidence="3 4" key="1">
    <citation type="journal article" date="2018" name="Nat. Ecol. Evol.">
        <title>Genomic signatures of mitonuclear coevolution across populations of Tigriopus californicus.</title>
        <authorList>
            <person name="Barreto F.S."/>
            <person name="Watson E.T."/>
            <person name="Lima T.G."/>
            <person name="Willett C.S."/>
            <person name="Edmands S."/>
            <person name="Li W."/>
            <person name="Burton R.S."/>
        </authorList>
    </citation>
    <scope>NUCLEOTIDE SEQUENCE [LARGE SCALE GENOMIC DNA]</scope>
    <source>
        <strain evidence="3 4">San Diego</strain>
    </source>
</reference>
<dbReference type="Pfam" id="PF02845">
    <property type="entry name" value="CUE"/>
    <property type="match status" value="1"/>
</dbReference>
<evidence type="ECO:0000256" key="1">
    <source>
        <dbReference type="SAM" id="MobiDB-lite"/>
    </source>
</evidence>
<comment type="caution">
    <text evidence="3">The sequence shown here is derived from an EMBL/GenBank/DDBJ whole genome shotgun (WGS) entry which is preliminary data.</text>
</comment>
<evidence type="ECO:0000313" key="3">
    <source>
        <dbReference type="EMBL" id="TRY78605.1"/>
    </source>
</evidence>
<dbReference type="InterPro" id="IPR003892">
    <property type="entry name" value="CUE"/>
</dbReference>
<accession>A0A553PLQ5</accession>
<evidence type="ECO:0000259" key="2">
    <source>
        <dbReference type="PROSITE" id="PS51140"/>
    </source>
</evidence>
<dbReference type="STRING" id="6832.A0A553PLQ5"/>
<dbReference type="PANTHER" id="PTHR13467:SF3">
    <property type="entry name" value="CUE DOMAIN-CONTAINING PROTEIN 1"/>
    <property type="match status" value="1"/>
</dbReference>
<feature type="region of interest" description="Disordered" evidence="1">
    <location>
        <begin position="283"/>
        <end position="394"/>
    </location>
</feature>
<dbReference type="Proteomes" id="UP000318571">
    <property type="component" value="Chromosome 11"/>
</dbReference>
<keyword evidence="4" id="KW-1185">Reference proteome</keyword>
<dbReference type="InterPro" id="IPR040195">
    <property type="entry name" value="CUE_CUED1"/>
</dbReference>
<dbReference type="OMA" id="WIANIED"/>
<dbReference type="InterPro" id="IPR040192">
    <property type="entry name" value="CUEDC1"/>
</dbReference>
<feature type="compositionally biased region" description="Low complexity" evidence="1">
    <location>
        <begin position="351"/>
        <end position="362"/>
    </location>
</feature>
<feature type="compositionally biased region" description="Acidic residues" evidence="1">
    <location>
        <begin position="363"/>
        <end position="372"/>
    </location>
</feature>
<dbReference type="PANTHER" id="PTHR13467">
    <property type="entry name" value="CUE DOMAIN CONTAINING PROTEIN 1"/>
    <property type="match status" value="1"/>
</dbReference>
<dbReference type="Gene3D" id="1.10.8.10">
    <property type="entry name" value="DNA helicase RuvA subunit, C-terminal domain"/>
    <property type="match status" value="1"/>
</dbReference>
<gene>
    <name evidence="3" type="ORF">TCAL_06457</name>
</gene>
<sequence length="394" mass="41605">MDGAVGAGAAAATGNPPSSTQLEFTQAMSDFKTMFPSMDADVIETVLRSNNGAVDATIDHLLAMSADNELGVTPDTGPPLAGVDHPPDYPPSAHPPTYQQATQEEAADLIRLEEATTSSLNLGPTLPSGPGTRSSSHPGWDLLSDTPHSLGVYTGESDQSQLPPGATSLPGPPGRAYSHPKRVEAERPPLCDESSSSAATGAPVGGSLVPTRQMLQDQYEANLKQREAARTGPGSPTSQEASALAQYLKDERLALMMQNEEFMAELRGDNDFMSCLDQEANWSPTVGSGSGPIRSPPASSAKSSMDEALFREKLRNMGKSSKRKFTQLAGMFSRRKGNRPFLGATGAPSKDNLLLNSDSLTGADEDDEDGLESEGNTPEMSRKTPSKGKYTSFS</sequence>
<dbReference type="PROSITE" id="PS51140">
    <property type="entry name" value="CUE"/>
    <property type="match status" value="1"/>
</dbReference>
<feature type="domain" description="CUE" evidence="2">
    <location>
        <begin position="23"/>
        <end position="66"/>
    </location>
</feature>
<dbReference type="SUPFAM" id="SSF46934">
    <property type="entry name" value="UBA-like"/>
    <property type="match status" value="1"/>
</dbReference>
<feature type="region of interest" description="Disordered" evidence="1">
    <location>
        <begin position="116"/>
        <end position="208"/>
    </location>
</feature>
<protein>
    <recommendedName>
        <fullName evidence="2">CUE domain-containing protein</fullName>
    </recommendedName>
</protein>
<dbReference type="CDD" id="cd14366">
    <property type="entry name" value="CUE_CUED1"/>
    <property type="match status" value="1"/>
</dbReference>
<dbReference type="AlphaFoldDB" id="A0A553PLQ5"/>